<dbReference type="Proteomes" id="UP001348641">
    <property type="component" value="Unassembled WGS sequence"/>
</dbReference>
<feature type="domain" description="Solute-binding protein family 5" evidence="1">
    <location>
        <begin position="79"/>
        <end position="420"/>
    </location>
</feature>
<dbReference type="PIRSF" id="PIRSF002741">
    <property type="entry name" value="MppA"/>
    <property type="match status" value="1"/>
</dbReference>
<protein>
    <submittedName>
        <fullName evidence="2">ABC transporter substrate-binding protein</fullName>
    </submittedName>
</protein>
<evidence type="ECO:0000313" key="3">
    <source>
        <dbReference type="Proteomes" id="UP001348641"/>
    </source>
</evidence>
<evidence type="ECO:0000313" key="2">
    <source>
        <dbReference type="EMBL" id="MEE2049843.1"/>
    </source>
</evidence>
<dbReference type="PROSITE" id="PS51257">
    <property type="entry name" value="PROKAR_LIPOPROTEIN"/>
    <property type="match status" value="1"/>
</dbReference>
<dbReference type="RefSeq" id="WP_330157100.1">
    <property type="nucleotide sequence ID" value="NZ_BAAAJA010000011.1"/>
</dbReference>
<proteinExistence type="predicted"/>
<reference evidence="2 3" key="1">
    <citation type="submission" date="2023-07" db="EMBL/GenBank/DDBJ databases">
        <authorList>
            <person name="Girao M."/>
            <person name="Carvalho M.F."/>
        </authorList>
    </citation>
    <scope>NUCLEOTIDE SEQUENCE [LARGE SCALE GENOMIC DNA]</scope>
    <source>
        <strain evidence="2 3">66/93</strain>
    </source>
</reference>
<dbReference type="Pfam" id="PF00496">
    <property type="entry name" value="SBP_bac_5"/>
    <property type="match status" value="1"/>
</dbReference>
<name>A0ABU7KKP2_9ACTN</name>
<dbReference type="InterPro" id="IPR030678">
    <property type="entry name" value="Peptide/Ni-bd"/>
</dbReference>
<dbReference type="InterPro" id="IPR000914">
    <property type="entry name" value="SBP_5_dom"/>
</dbReference>
<dbReference type="Gene3D" id="3.40.190.10">
    <property type="entry name" value="Periplasmic binding protein-like II"/>
    <property type="match status" value="1"/>
</dbReference>
<dbReference type="InterPro" id="IPR039424">
    <property type="entry name" value="SBP_5"/>
</dbReference>
<dbReference type="SUPFAM" id="SSF53850">
    <property type="entry name" value="Periplasmic binding protein-like II"/>
    <property type="match status" value="1"/>
</dbReference>
<gene>
    <name evidence="2" type="ORF">Q8A49_04975</name>
</gene>
<comment type="caution">
    <text evidence="2">The sequence shown here is derived from an EMBL/GenBank/DDBJ whole genome shotgun (WGS) entry which is preliminary data.</text>
</comment>
<evidence type="ECO:0000259" key="1">
    <source>
        <dbReference type="Pfam" id="PF00496"/>
    </source>
</evidence>
<accession>A0ABU7KKP2</accession>
<organism evidence="2 3">
    <name type="scientific">Nocardiopsis tropica</name>
    <dbReference type="NCBI Taxonomy" id="109330"/>
    <lineage>
        <taxon>Bacteria</taxon>
        <taxon>Bacillati</taxon>
        <taxon>Actinomycetota</taxon>
        <taxon>Actinomycetes</taxon>
        <taxon>Streptosporangiales</taxon>
        <taxon>Nocardiopsidaceae</taxon>
        <taxon>Nocardiopsis</taxon>
    </lineage>
</organism>
<dbReference type="EMBL" id="JAUUCC010000008">
    <property type="protein sequence ID" value="MEE2049843.1"/>
    <property type="molecule type" value="Genomic_DNA"/>
</dbReference>
<dbReference type="Gene3D" id="3.10.105.10">
    <property type="entry name" value="Dipeptide-binding Protein, Domain 3"/>
    <property type="match status" value="1"/>
</dbReference>
<dbReference type="PANTHER" id="PTHR30290">
    <property type="entry name" value="PERIPLASMIC BINDING COMPONENT OF ABC TRANSPORTER"/>
    <property type="match status" value="1"/>
</dbReference>
<sequence length="505" mass="54369">MPRTTARRTATGAALAAATLLLTSCGGGGGGESDGTHLTFGVQAPPNSLDPAQLHDGTQRYVWGSLYDTLIYNDNNGDLQPASAESWEYSDDARTLTLALRDDMTFSDGDPVTSEDVKATLERTRDTAGPQQSNLSAIETVDTPDEHTVVLNLSRPDPNLLVALSFGSGVIGDPDTFDEESTALDPVGSGPYILDGEQTVNGSTYVLQRRDDHWNADAYPFETITIRAIQDRTALFNALLTGELDAGTADGTQSEQIEGAGLSLTRVDGVSLGQLVIADRDGEVVPALADVRVRQAVNLAFDRQGIVDANLQGLGQPTTQEFNTASPAYVEELEDVYGYEPDRALELLAEAGYEDGFTMTMPANLFVQPVQPTISQALADIGITVEWEPVPAQQSGQTTNWGMYFNLGAVAPPSRTLALYFGESGSHNPFRTTDPDLDALREELAAETDPEAADEIYREINTFAVEEAWFAPIYLQATNWVTTEGVDYVGTSSSLFDVRVFDVSE</sequence>